<gene>
    <name evidence="6" type="ORF">AB0C36_03880</name>
</gene>
<keyword evidence="7" id="KW-1185">Reference proteome</keyword>
<dbReference type="Pfam" id="PF16859">
    <property type="entry name" value="TetR_C_11"/>
    <property type="match status" value="1"/>
</dbReference>
<name>A0ABV3DA60_9ACTN</name>
<feature type="DNA-binding region" description="H-T-H motif" evidence="4">
    <location>
        <begin position="44"/>
        <end position="63"/>
    </location>
</feature>
<proteinExistence type="predicted"/>
<accession>A0ABV3DA60</accession>
<dbReference type="RefSeq" id="WP_358348751.1">
    <property type="nucleotide sequence ID" value="NZ_JBEZFP010000006.1"/>
</dbReference>
<reference evidence="6 7" key="1">
    <citation type="submission" date="2024-06" db="EMBL/GenBank/DDBJ databases">
        <title>The Natural Products Discovery Center: Release of the First 8490 Sequenced Strains for Exploring Actinobacteria Biosynthetic Diversity.</title>
        <authorList>
            <person name="Kalkreuter E."/>
            <person name="Kautsar S.A."/>
            <person name="Yang D."/>
            <person name="Bader C.D."/>
            <person name="Teijaro C.N."/>
            <person name="Fluegel L."/>
            <person name="Davis C.M."/>
            <person name="Simpson J.R."/>
            <person name="Lauterbach L."/>
            <person name="Steele A.D."/>
            <person name="Gui C."/>
            <person name="Meng S."/>
            <person name="Li G."/>
            <person name="Viehrig K."/>
            <person name="Ye F."/>
            <person name="Su P."/>
            <person name="Kiefer A.F."/>
            <person name="Nichols A."/>
            <person name="Cepeda A.J."/>
            <person name="Yan W."/>
            <person name="Fan B."/>
            <person name="Jiang Y."/>
            <person name="Adhikari A."/>
            <person name="Zheng C.-J."/>
            <person name="Schuster L."/>
            <person name="Cowan T.M."/>
            <person name="Smanski M.J."/>
            <person name="Chevrette M.G."/>
            <person name="De Carvalho L.P.S."/>
            <person name="Shen B."/>
        </authorList>
    </citation>
    <scope>NUCLEOTIDE SEQUENCE [LARGE SCALE GENOMIC DNA]</scope>
    <source>
        <strain evidence="6 7">NPDC048946</strain>
    </source>
</reference>
<dbReference type="Gene3D" id="1.10.357.10">
    <property type="entry name" value="Tetracycline Repressor, domain 2"/>
    <property type="match status" value="1"/>
</dbReference>
<dbReference type="InterPro" id="IPR011075">
    <property type="entry name" value="TetR_C"/>
</dbReference>
<keyword evidence="1" id="KW-0805">Transcription regulation</keyword>
<feature type="domain" description="HTH tetR-type" evidence="5">
    <location>
        <begin position="21"/>
        <end position="81"/>
    </location>
</feature>
<keyword evidence="2 4" id="KW-0238">DNA-binding</keyword>
<protein>
    <submittedName>
        <fullName evidence="6">TetR/AcrR family transcriptional regulator</fullName>
    </submittedName>
</protein>
<dbReference type="Proteomes" id="UP001551482">
    <property type="component" value="Unassembled WGS sequence"/>
</dbReference>
<dbReference type="EMBL" id="JBEZFP010000006">
    <property type="protein sequence ID" value="MEU8132628.1"/>
    <property type="molecule type" value="Genomic_DNA"/>
</dbReference>
<dbReference type="InterPro" id="IPR001647">
    <property type="entry name" value="HTH_TetR"/>
</dbReference>
<dbReference type="PROSITE" id="PS50977">
    <property type="entry name" value="HTH_TETR_2"/>
    <property type="match status" value="1"/>
</dbReference>
<dbReference type="Gene3D" id="1.10.10.60">
    <property type="entry name" value="Homeodomain-like"/>
    <property type="match status" value="1"/>
</dbReference>
<dbReference type="InterPro" id="IPR009057">
    <property type="entry name" value="Homeodomain-like_sf"/>
</dbReference>
<evidence type="ECO:0000313" key="7">
    <source>
        <dbReference type="Proteomes" id="UP001551482"/>
    </source>
</evidence>
<evidence type="ECO:0000313" key="6">
    <source>
        <dbReference type="EMBL" id="MEU8132628.1"/>
    </source>
</evidence>
<comment type="caution">
    <text evidence="6">The sequence shown here is derived from an EMBL/GenBank/DDBJ whole genome shotgun (WGS) entry which is preliminary data.</text>
</comment>
<dbReference type="InterPro" id="IPR050109">
    <property type="entry name" value="HTH-type_TetR-like_transc_reg"/>
</dbReference>
<dbReference type="Pfam" id="PF00440">
    <property type="entry name" value="TetR_N"/>
    <property type="match status" value="1"/>
</dbReference>
<organism evidence="6 7">
    <name type="scientific">Streptodolium elevatio</name>
    <dbReference type="NCBI Taxonomy" id="3157996"/>
    <lineage>
        <taxon>Bacteria</taxon>
        <taxon>Bacillati</taxon>
        <taxon>Actinomycetota</taxon>
        <taxon>Actinomycetes</taxon>
        <taxon>Kitasatosporales</taxon>
        <taxon>Streptomycetaceae</taxon>
        <taxon>Streptodolium</taxon>
    </lineage>
</organism>
<evidence type="ECO:0000256" key="4">
    <source>
        <dbReference type="PROSITE-ProRule" id="PRU00335"/>
    </source>
</evidence>
<sequence>MTARTDEPSPAAGPPTRRRGRALEQAIFQAVFDELRRVGYAGLSMDGVAAAARTGKAPLYRRWPDRDALLVDALRDRLPCADDIELVGELRADLLAVLRFMCAACQLTKDPALQTAKTESKETHAMMRERVSVPTRRMLLEILRDAEARGDIREGAATPLTARVGPAMVTYQNLTAPGDLTEGFVVELVDDVLLPMLRPPDTPADRA</sequence>
<dbReference type="PANTHER" id="PTHR30055">
    <property type="entry name" value="HTH-TYPE TRANSCRIPTIONAL REGULATOR RUTR"/>
    <property type="match status" value="1"/>
</dbReference>
<evidence type="ECO:0000256" key="3">
    <source>
        <dbReference type="ARBA" id="ARBA00023163"/>
    </source>
</evidence>
<dbReference type="InterPro" id="IPR036271">
    <property type="entry name" value="Tet_transcr_reg_TetR-rel_C_sf"/>
</dbReference>
<evidence type="ECO:0000256" key="1">
    <source>
        <dbReference type="ARBA" id="ARBA00023015"/>
    </source>
</evidence>
<evidence type="ECO:0000259" key="5">
    <source>
        <dbReference type="PROSITE" id="PS50977"/>
    </source>
</evidence>
<dbReference type="SUPFAM" id="SSF48498">
    <property type="entry name" value="Tetracyclin repressor-like, C-terminal domain"/>
    <property type="match status" value="1"/>
</dbReference>
<keyword evidence="3" id="KW-0804">Transcription</keyword>
<dbReference type="SUPFAM" id="SSF46689">
    <property type="entry name" value="Homeodomain-like"/>
    <property type="match status" value="1"/>
</dbReference>
<dbReference type="PANTHER" id="PTHR30055:SF148">
    <property type="entry name" value="TETR-FAMILY TRANSCRIPTIONAL REGULATOR"/>
    <property type="match status" value="1"/>
</dbReference>
<evidence type="ECO:0000256" key="2">
    <source>
        <dbReference type="ARBA" id="ARBA00023125"/>
    </source>
</evidence>